<dbReference type="GO" id="GO:0016020">
    <property type="term" value="C:membrane"/>
    <property type="evidence" value="ECO:0007669"/>
    <property type="project" value="UniProtKB-SubCell"/>
</dbReference>
<dbReference type="FunFam" id="1.20.1250.20:FF:000171">
    <property type="entry name" value="MFS general substrate transporter"/>
    <property type="match status" value="1"/>
</dbReference>
<comment type="similarity">
    <text evidence="2">Belongs to the major facilitator superfamily.</text>
</comment>
<dbReference type="EMBL" id="FJOG01000049">
    <property type="protein sequence ID" value="CZR67968.1"/>
    <property type="molecule type" value="Genomic_DNA"/>
</dbReference>
<proteinExistence type="inferred from homology"/>
<evidence type="ECO:0000256" key="4">
    <source>
        <dbReference type="ARBA" id="ARBA00022692"/>
    </source>
</evidence>
<evidence type="ECO:0000256" key="1">
    <source>
        <dbReference type="ARBA" id="ARBA00004141"/>
    </source>
</evidence>
<evidence type="ECO:0000259" key="8">
    <source>
        <dbReference type="PROSITE" id="PS50850"/>
    </source>
</evidence>
<reference evidence="9 10" key="1">
    <citation type="submission" date="2016-03" db="EMBL/GenBank/DDBJ databases">
        <authorList>
            <person name="Ploux O."/>
        </authorList>
    </citation>
    <scope>NUCLEOTIDE SEQUENCE [LARGE SCALE GENOMIC DNA]</scope>
    <source>
        <strain evidence="9 10">UAMH 11012</strain>
    </source>
</reference>
<keyword evidence="5 7" id="KW-1133">Transmembrane helix</keyword>
<keyword evidence="4 7" id="KW-0812">Transmembrane</keyword>
<feature type="transmembrane region" description="Helical" evidence="7">
    <location>
        <begin position="140"/>
        <end position="158"/>
    </location>
</feature>
<keyword evidence="6 7" id="KW-0472">Membrane</keyword>
<feature type="transmembrane region" description="Helical" evidence="7">
    <location>
        <begin position="165"/>
        <end position="184"/>
    </location>
</feature>
<dbReference type="SUPFAM" id="SSF103473">
    <property type="entry name" value="MFS general substrate transporter"/>
    <property type="match status" value="1"/>
</dbReference>
<dbReference type="InterPro" id="IPR005828">
    <property type="entry name" value="MFS_sugar_transport-like"/>
</dbReference>
<dbReference type="PROSITE" id="PS50850">
    <property type="entry name" value="MFS"/>
    <property type="match status" value="1"/>
</dbReference>
<organism evidence="9 10">
    <name type="scientific">Phialocephala subalpina</name>
    <dbReference type="NCBI Taxonomy" id="576137"/>
    <lineage>
        <taxon>Eukaryota</taxon>
        <taxon>Fungi</taxon>
        <taxon>Dikarya</taxon>
        <taxon>Ascomycota</taxon>
        <taxon>Pezizomycotina</taxon>
        <taxon>Leotiomycetes</taxon>
        <taxon>Helotiales</taxon>
        <taxon>Mollisiaceae</taxon>
        <taxon>Phialocephala</taxon>
        <taxon>Phialocephala fortinii species complex</taxon>
    </lineage>
</organism>
<gene>
    <name evidence="9" type="ORF">PAC_17867</name>
</gene>
<dbReference type="AlphaFoldDB" id="A0A1L7XSL9"/>
<comment type="subcellular location">
    <subcellularLocation>
        <location evidence="1">Membrane</location>
        <topology evidence="1">Multi-pass membrane protein</topology>
    </subcellularLocation>
</comment>
<evidence type="ECO:0000313" key="10">
    <source>
        <dbReference type="Proteomes" id="UP000184330"/>
    </source>
</evidence>
<keyword evidence="10" id="KW-1185">Reference proteome</keyword>
<sequence>MFPSSSRPRPDRHQYIPMTSLGGEMEESLIPGEGGGSKAAGETFTTDDAHGEEHYSISAGSPDTAIPKGTLDPVYEAKAKVLNHAIQEIGMGWYQWQLFVVVGFGWANDNLWPIVTSLIFTPITNEFLPSRPPLLSLAQNIGLLAGAMFWGFGCDIFGRRHAFNLTLGVTAVFGMIAAASPNFATIGTFAALWSFGVGGNLPVDSAVFLEFLPGSHQYLLTVLSIDWAIAQVIANLIAWPLLGNLTCQETTTTCTRAGNMGWRYFVITMGGISLIEFIVRMVFFTIFESPKYLMGKGRDEEAVKVVHEVARRNGKTSSLSIEDLRACESAAGGRSQQTTTKAALKRKLSALNFSHVHALFANKQLAFSTSLIMLVWAFIGLGYPLYNAFLPYLQAIRGAKFGDGSTYITYRNSLIISSLGIPGALIGAVLVEVPRLGRKGTLAGSTVLTGVFLYCSTTALTSAQLLGWNCAFNFCSNVMYAVLYAYTPEIFPTKDRGTGNALTATSNRIFGVMAPIIAMFANLQTSAPVYTSGALFIAAGCLVLLMPYESQGKASL</sequence>
<evidence type="ECO:0000256" key="5">
    <source>
        <dbReference type="ARBA" id="ARBA00022989"/>
    </source>
</evidence>
<dbReference type="PANTHER" id="PTHR23511">
    <property type="entry name" value="SYNAPTIC VESICLE GLYCOPROTEIN 2"/>
    <property type="match status" value="1"/>
</dbReference>
<accession>A0A1L7XSL9</accession>
<evidence type="ECO:0000256" key="2">
    <source>
        <dbReference type="ARBA" id="ARBA00008335"/>
    </source>
</evidence>
<evidence type="ECO:0000313" key="9">
    <source>
        <dbReference type="EMBL" id="CZR67968.1"/>
    </source>
</evidence>
<dbReference type="GO" id="GO:0022857">
    <property type="term" value="F:transmembrane transporter activity"/>
    <property type="evidence" value="ECO:0007669"/>
    <property type="project" value="InterPro"/>
</dbReference>
<keyword evidence="3" id="KW-0813">Transport</keyword>
<dbReference type="InterPro" id="IPR020846">
    <property type="entry name" value="MFS_dom"/>
</dbReference>
<feature type="transmembrane region" description="Helical" evidence="7">
    <location>
        <begin position="529"/>
        <end position="548"/>
    </location>
</feature>
<feature type="transmembrane region" description="Helical" evidence="7">
    <location>
        <begin position="440"/>
        <end position="460"/>
    </location>
</feature>
<dbReference type="InterPro" id="IPR036259">
    <property type="entry name" value="MFS_trans_sf"/>
</dbReference>
<protein>
    <submittedName>
        <fullName evidence="9">Related to 4-hydroxybenzoate transporter</fullName>
    </submittedName>
</protein>
<evidence type="ECO:0000256" key="6">
    <source>
        <dbReference type="ARBA" id="ARBA00023136"/>
    </source>
</evidence>
<dbReference type="Pfam" id="PF00083">
    <property type="entry name" value="Sugar_tr"/>
    <property type="match status" value="1"/>
</dbReference>
<dbReference type="PANTHER" id="PTHR23511:SF12">
    <property type="entry name" value="TRANSPORTER, PUTATIVE (AFU_ORTHOLOGUE AFUA_7G01740)-RELATED"/>
    <property type="match status" value="1"/>
</dbReference>
<dbReference type="Proteomes" id="UP000184330">
    <property type="component" value="Unassembled WGS sequence"/>
</dbReference>
<feature type="transmembrane region" description="Helical" evidence="7">
    <location>
        <begin position="98"/>
        <end position="120"/>
    </location>
</feature>
<name>A0A1L7XSL9_9HELO</name>
<feature type="transmembrane region" description="Helical" evidence="7">
    <location>
        <begin position="218"/>
        <end position="242"/>
    </location>
</feature>
<dbReference type="OrthoDB" id="4139357at2759"/>
<feature type="transmembrane region" description="Helical" evidence="7">
    <location>
        <begin position="414"/>
        <end position="433"/>
    </location>
</feature>
<evidence type="ECO:0000256" key="7">
    <source>
        <dbReference type="SAM" id="Phobius"/>
    </source>
</evidence>
<evidence type="ECO:0000256" key="3">
    <source>
        <dbReference type="ARBA" id="ARBA00022448"/>
    </source>
</evidence>
<dbReference type="CDD" id="cd17316">
    <property type="entry name" value="MFS_SV2_like"/>
    <property type="match status" value="1"/>
</dbReference>
<feature type="domain" description="Major facilitator superfamily (MFS) profile" evidence="8">
    <location>
        <begin position="85"/>
        <end position="551"/>
    </location>
</feature>
<feature type="transmembrane region" description="Helical" evidence="7">
    <location>
        <begin position="262"/>
        <end position="287"/>
    </location>
</feature>
<dbReference type="Gene3D" id="1.20.1250.20">
    <property type="entry name" value="MFS general substrate transporter like domains"/>
    <property type="match status" value="1"/>
</dbReference>
<feature type="transmembrane region" description="Helical" evidence="7">
    <location>
        <begin position="365"/>
        <end position="386"/>
    </location>
</feature>